<evidence type="ECO:0000256" key="2">
    <source>
        <dbReference type="SAM" id="SignalP"/>
    </source>
</evidence>
<feature type="region of interest" description="Disordered" evidence="1">
    <location>
        <begin position="402"/>
        <end position="439"/>
    </location>
</feature>
<gene>
    <name evidence="4" type="ORF">ATK30_3398</name>
</gene>
<dbReference type="AlphaFoldDB" id="A0A2N3WFB7"/>
<keyword evidence="5" id="KW-1185">Reference proteome</keyword>
<feature type="signal peptide" evidence="2">
    <location>
        <begin position="1"/>
        <end position="39"/>
    </location>
</feature>
<dbReference type="EMBL" id="PJMY01000003">
    <property type="protein sequence ID" value="PKV92578.1"/>
    <property type="molecule type" value="Genomic_DNA"/>
</dbReference>
<dbReference type="InterPro" id="IPR003399">
    <property type="entry name" value="Mce/MlaD"/>
</dbReference>
<evidence type="ECO:0000256" key="1">
    <source>
        <dbReference type="SAM" id="MobiDB-lite"/>
    </source>
</evidence>
<keyword evidence="2" id="KW-0732">Signal</keyword>
<feature type="chain" id="PRO_5014729900" evidence="2">
    <location>
        <begin position="40"/>
        <end position="481"/>
    </location>
</feature>
<dbReference type="PANTHER" id="PTHR33371">
    <property type="entry name" value="INTERMEMBRANE PHOSPHOLIPID TRANSPORT SYSTEM BINDING PROTEIN MLAD-RELATED"/>
    <property type="match status" value="1"/>
</dbReference>
<dbReference type="OrthoDB" id="5242119at2"/>
<dbReference type="Pfam" id="PF02470">
    <property type="entry name" value="MlaD"/>
    <property type="match status" value="1"/>
</dbReference>
<dbReference type="SUPFAM" id="SSF58100">
    <property type="entry name" value="Bacterial hemolysins"/>
    <property type="match status" value="1"/>
</dbReference>
<dbReference type="RefSeq" id="WP_101436373.1">
    <property type="nucleotide sequence ID" value="NZ_PJMY01000003.1"/>
</dbReference>
<feature type="compositionally biased region" description="Low complexity" evidence="1">
    <location>
        <begin position="418"/>
        <end position="427"/>
    </location>
</feature>
<feature type="domain" description="Mce/MlaD" evidence="3">
    <location>
        <begin position="48"/>
        <end position="124"/>
    </location>
</feature>
<dbReference type="GO" id="GO:0005548">
    <property type="term" value="F:phospholipid transporter activity"/>
    <property type="evidence" value="ECO:0007669"/>
    <property type="project" value="TreeGrafter"/>
</dbReference>
<evidence type="ECO:0000259" key="3">
    <source>
        <dbReference type="Pfam" id="PF02470"/>
    </source>
</evidence>
<dbReference type="PANTHER" id="PTHR33371:SF4">
    <property type="entry name" value="INTERMEMBRANE PHOSPHOLIPID TRANSPORT SYSTEM BINDING PROTEIN MLAD"/>
    <property type="match status" value="1"/>
</dbReference>
<name>A0A2N3WFB7_9PSEU</name>
<evidence type="ECO:0000313" key="4">
    <source>
        <dbReference type="EMBL" id="PKV92578.1"/>
    </source>
</evidence>
<organism evidence="4 5">
    <name type="scientific">Amycolatopsis echigonensis</name>
    <dbReference type="NCBI Taxonomy" id="2576905"/>
    <lineage>
        <taxon>Bacteria</taxon>
        <taxon>Bacillati</taxon>
        <taxon>Actinomycetota</taxon>
        <taxon>Actinomycetes</taxon>
        <taxon>Pseudonocardiales</taxon>
        <taxon>Pseudonocardiaceae</taxon>
        <taxon>Amycolatopsis</taxon>
    </lineage>
</organism>
<sequence length="481" mass="49128">MSKRTSRPPRRSRPASYRLRGLAVVTVACLGVTAGAVGANDKGQPGEITIVAKFTDASPLIPGNEVKVDGVNVGQVAAMTVDSDKHAAVALSLDPAALPVHTDAKVTIKPVSILGERYLDLDRGTPSAPALQDGGVLPVRQTSVYTDLDQVLNTVDDPTGQSLAALVTVLGEGMRENGQNADATIQALASSMKDTDGLAKVLKEQNGLLTSVVDKIEPVAQALAVDNGATLDGLLSSAQTATEATAKNRAALESTLSQLPDTLSAARKTLGQLTGTAQATTPILQSIRPTTDNLSAISDELKKFSESLDPALASAKPVLDKAQGLLDEARPVVDQLKAAGPDLRSAVGAARPIVTDLTNNFGNVLNFIRNWALTTNGGDGVSHYFRAMLVVNPDLLTGLVPGLNAPNGAPTPPPQGPPQGDTGTPAQAAPPLPLPSLPGLTASGGVLGGLLATGQQSDGGVTGLNQQQESGALQFLIGGGQ</sequence>
<comment type="caution">
    <text evidence="4">The sequence shown here is derived from an EMBL/GenBank/DDBJ whole genome shotgun (WGS) entry which is preliminary data.</text>
</comment>
<dbReference type="GO" id="GO:0005543">
    <property type="term" value="F:phospholipid binding"/>
    <property type="evidence" value="ECO:0007669"/>
    <property type="project" value="TreeGrafter"/>
</dbReference>
<dbReference type="InterPro" id="IPR052336">
    <property type="entry name" value="MlaD_Phospholipid_Transporter"/>
</dbReference>
<reference evidence="4 5" key="1">
    <citation type="submission" date="2017-12" db="EMBL/GenBank/DDBJ databases">
        <title>Sequencing the genomes of 1000 Actinobacteria strains.</title>
        <authorList>
            <person name="Klenk H.-P."/>
        </authorList>
    </citation>
    <scope>NUCLEOTIDE SEQUENCE [LARGE SCALE GENOMIC DNA]</scope>
    <source>
        <strain evidence="4 5">DSM 45165</strain>
    </source>
</reference>
<evidence type="ECO:0000313" key="5">
    <source>
        <dbReference type="Proteomes" id="UP000233750"/>
    </source>
</evidence>
<proteinExistence type="predicted"/>
<protein>
    <submittedName>
        <fullName evidence="4">Phospholipid/cholesterol/gamma-HCH transport system substrate-binding protein</fullName>
    </submittedName>
</protein>
<accession>A0A2N3WFB7</accession>
<dbReference type="Proteomes" id="UP000233750">
    <property type="component" value="Unassembled WGS sequence"/>
</dbReference>